<dbReference type="Proteomes" id="UP001140502">
    <property type="component" value="Unassembled WGS sequence"/>
</dbReference>
<evidence type="ECO:0000313" key="1">
    <source>
        <dbReference type="EMBL" id="KAJ4323823.1"/>
    </source>
</evidence>
<name>A0A9W8WG40_9HYPO</name>
<sequence>MQVTAMERLPPELLRRILLHLITKWRYISEIHESVPKTSLAAYATISRTWQGIVESFTFRRLVLNQMRLDVAEAYNYLTPARLAHLRHVWFDIEFFAHDLHVSTNPDDYDDQIVFNKAISQILGLLARVPRRQTPLIGLTLLTGPSREHLIPWDYDGESEEEKVFSGELRKTYLELPADWDRNLQDLSEISLFRVELESHALVFAPASINLIASKMPRLKKVEWWLCDGEKVNTEVRIRQRTEFARTLEMLPRSIEYFRLEYIRKPPTNRTFQPPGIVPPDATGDILSQELHKFSQRESLQEFLVDASVDSTILWSESQSPKSEPPTWPNMSVFHIELNDVLPSGEWIEMRDPEAEEDRFHGNFDWDDGPESEIPGEEYEKWFPSTYNPIHFERFALAAARAASQMPKIKELYVTDHSLADMGFGFVTRRLKKSFCLEFTGDPPPKPSEEVMDAWRKVVDLHGMEWNVHFAYGTNAYYFHDL</sequence>
<keyword evidence="2" id="KW-1185">Reference proteome</keyword>
<proteinExistence type="predicted"/>
<accession>A0A9W8WG40</accession>
<reference evidence="1" key="1">
    <citation type="submission" date="2022-10" db="EMBL/GenBank/DDBJ databases">
        <title>Tapping the CABI collections for fungal endophytes: first genome assemblies for Collariella, Neodidymelliopsis, Ascochyta clinopodiicola, Didymella pomorum, Didymosphaeria variabile, Neocosmospora piperis and Neocucurbitaria cava.</title>
        <authorList>
            <person name="Hill R."/>
        </authorList>
    </citation>
    <scope>NUCLEOTIDE SEQUENCE</scope>
    <source>
        <strain evidence="1">IMI 366586</strain>
    </source>
</reference>
<dbReference type="AlphaFoldDB" id="A0A9W8WG40"/>
<comment type="caution">
    <text evidence="1">The sequence shown here is derived from an EMBL/GenBank/DDBJ whole genome shotgun (WGS) entry which is preliminary data.</text>
</comment>
<organism evidence="1 2">
    <name type="scientific">Fusarium piperis</name>
    <dbReference type="NCBI Taxonomy" id="1435070"/>
    <lineage>
        <taxon>Eukaryota</taxon>
        <taxon>Fungi</taxon>
        <taxon>Dikarya</taxon>
        <taxon>Ascomycota</taxon>
        <taxon>Pezizomycotina</taxon>
        <taxon>Sordariomycetes</taxon>
        <taxon>Hypocreomycetidae</taxon>
        <taxon>Hypocreales</taxon>
        <taxon>Nectriaceae</taxon>
        <taxon>Fusarium</taxon>
        <taxon>Fusarium solani species complex</taxon>
    </lineage>
</organism>
<dbReference type="OrthoDB" id="4802432at2759"/>
<evidence type="ECO:0000313" key="2">
    <source>
        <dbReference type="Proteomes" id="UP001140502"/>
    </source>
</evidence>
<gene>
    <name evidence="1" type="ORF">N0V84_004169</name>
</gene>
<protein>
    <recommendedName>
        <fullName evidence="3">F-box domain-containing protein</fullName>
    </recommendedName>
</protein>
<evidence type="ECO:0008006" key="3">
    <source>
        <dbReference type="Google" id="ProtNLM"/>
    </source>
</evidence>
<dbReference type="EMBL" id="JAPEUR010000066">
    <property type="protein sequence ID" value="KAJ4323823.1"/>
    <property type="molecule type" value="Genomic_DNA"/>
</dbReference>